<dbReference type="Proteomes" id="UP001288944">
    <property type="component" value="Unassembled WGS sequence"/>
</dbReference>
<comment type="caution">
    <text evidence="7">The sequence shown here is derived from an EMBL/GenBank/DDBJ whole genome shotgun (WGS) entry which is preliminary data.</text>
</comment>
<dbReference type="GO" id="GO:0004252">
    <property type="term" value="F:serine-type endopeptidase activity"/>
    <property type="evidence" value="ECO:0007669"/>
    <property type="project" value="InterPro"/>
</dbReference>
<dbReference type="GO" id="GO:0006508">
    <property type="term" value="P:proteolysis"/>
    <property type="evidence" value="ECO:0007669"/>
    <property type="project" value="UniProtKB-KW"/>
</dbReference>
<dbReference type="EMBL" id="WNUR01000983">
    <property type="protein sequence ID" value="MDZ7543253.1"/>
    <property type="molecule type" value="Genomic_DNA"/>
</dbReference>
<dbReference type="GO" id="GO:0005524">
    <property type="term" value="F:ATP binding"/>
    <property type="evidence" value="ECO:0007669"/>
    <property type="project" value="UniProtKB-KW"/>
</dbReference>
<keyword evidence="4" id="KW-0067">ATP-binding</keyword>
<dbReference type="SUPFAM" id="SSF52540">
    <property type="entry name" value="P-loop containing nucleoside triphosphate hydrolases"/>
    <property type="match status" value="1"/>
</dbReference>
<dbReference type="InterPro" id="IPR027417">
    <property type="entry name" value="P-loop_NTPase"/>
</dbReference>
<dbReference type="Pfam" id="PF22667">
    <property type="entry name" value="Lon_lid"/>
    <property type="match status" value="1"/>
</dbReference>
<evidence type="ECO:0000313" key="8">
    <source>
        <dbReference type="Proteomes" id="UP001288944"/>
    </source>
</evidence>
<proteinExistence type="predicted"/>
<protein>
    <submittedName>
        <fullName evidence="7">Endopeptidase La</fullName>
    </submittedName>
</protein>
<evidence type="ECO:0000256" key="4">
    <source>
        <dbReference type="ARBA" id="ARBA00022840"/>
    </source>
</evidence>
<dbReference type="PANTHER" id="PTHR10046">
    <property type="entry name" value="ATP DEPENDENT LON PROTEASE FAMILY MEMBER"/>
    <property type="match status" value="1"/>
</dbReference>
<feature type="domain" description="Lon proteolytic" evidence="5">
    <location>
        <begin position="112"/>
        <end position="158"/>
    </location>
</feature>
<reference evidence="7" key="1">
    <citation type="submission" date="2019-11" db="EMBL/GenBank/DDBJ databases">
        <title>Characterization of Clostridium perfringens isolates from swine manure treated agricultural soils.</title>
        <authorList>
            <person name="Wushke S.T."/>
        </authorList>
    </citation>
    <scope>NUCLEOTIDE SEQUENCE</scope>
    <source>
        <strain evidence="7">X62</strain>
    </source>
</reference>
<evidence type="ECO:0000313" key="7">
    <source>
        <dbReference type="EMBL" id="MDZ7543253.1"/>
    </source>
</evidence>
<evidence type="ECO:0000259" key="6">
    <source>
        <dbReference type="Pfam" id="PF22667"/>
    </source>
</evidence>
<evidence type="ECO:0000256" key="2">
    <source>
        <dbReference type="ARBA" id="ARBA00022741"/>
    </source>
</evidence>
<dbReference type="Gene3D" id="1.10.8.60">
    <property type="match status" value="1"/>
</dbReference>
<organism evidence="7 8">
    <name type="scientific">Clostridium perfringens</name>
    <dbReference type="NCBI Taxonomy" id="1502"/>
    <lineage>
        <taxon>Bacteria</taxon>
        <taxon>Bacillati</taxon>
        <taxon>Bacillota</taxon>
        <taxon>Clostridia</taxon>
        <taxon>Eubacteriales</taxon>
        <taxon>Clostridiaceae</taxon>
        <taxon>Clostridium</taxon>
    </lineage>
</organism>
<gene>
    <name evidence="7" type="ORF">GNF83_19150</name>
</gene>
<feature type="non-terminal residue" evidence="7">
    <location>
        <position position="159"/>
    </location>
</feature>
<keyword evidence="1" id="KW-0645">Protease</keyword>
<dbReference type="AlphaFoldDB" id="A0AAW9KMI5"/>
<evidence type="ECO:0000256" key="3">
    <source>
        <dbReference type="ARBA" id="ARBA00022801"/>
    </source>
</evidence>
<dbReference type="InterPro" id="IPR054594">
    <property type="entry name" value="Lon_lid"/>
</dbReference>
<evidence type="ECO:0000256" key="1">
    <source>
        <dbReference type="ARBA" id="ARBA00022670"/>
    </source>
</evidence>
<dbReference type="InterPro" id="IPR008269">
    <property type="entry name" value="Lon_proteolytic"/>
</dbReference>
<feature type="domain" description="Lon protease AAA+ ATPase lid" evidence="6">
    <location>
        <begin position="56"/>
        <end position="106"/>
    </location>
</feature>
<dbReference type="InterPro" id="IPR027065">
    <property type="entry name" value="Lon_Prtase"/>
</dbReference>
<dbReference type="Pfam" id="PF05362">
    <property type="entry name" value="Lon_C"/>
    <property type="match status" value="1"/>
</dbReference>
<keyword evidence="2" id="KW-0547">Nucleotide-binding</keyword>
<sequence length="159" mass="17997">LPADLSRVMFVTTANAVHNIPRPLLDRMEILPLSGYTELEKLQIAVRHLLPKQKRDHGLEEQQVQLDEETIRKVIRLYTREAGVRQLEQRLAALCRKAARRIVSEQVEQVSISADELESYLGIPRYRYGQSEKDDQIGMVTGLAWTEGGGDTLSSEVSV</sequence>
<keyword evidence="3" id="KW-0378">Hydrolase</keyword>
<dbReference type="GO" id="GO:0004176">
    <property type="term" value="F:ATP-dependent peptidase activity"/>
    <property type="evidence" value="ECO:0007669"/>
    <property type="project" value="InterPro"/>
</dbReference>
<dbReference type="GO" id="GO:0030163">
    <property type="term" value="P:protein catabolic process"/>
    <property type="evidence" value="ECO:0007669"/>
    <property type="project" value="InterPro"/>
</dbReference>
<evidence type="ECO:0000259" key="5">
    <source>
        <dbReference type="Pfam" id="PF05362"/>
    </source>
</evidence>
<accession>A0AAW9KMI5</accession>
<feature type="non-terminal residue" evidence="7">
    <location>
        <position position="1"/>
    </location>
</feature>
<name>A0AAW9KMI5_CLOPF</name>